<sequence>MLEVWMLSRSDVQIFSLSSSKCRVLGWRLSAFLANRCVSGWLGIWIMKEYSVKEPWMMMFSVKPYSATRFNDGKKFQSGKSPRFLCMLKSGEILLDYDGSINA</sequence>
<gene>
    <name evidence="1" type="ORF">H5410_027920</name>
</gene>
<dbReference type="EMBL" id="JACXVP010000005">
    <property type="protein sequence ID" value="KAG5606428.1"/>
    <property type="molecule type" value="Genomic_DNA"/>
</dbReference>
<dbReference type="Proteomes" id="UP000824120">
    <property type="component" value="Chromosome 5"/>
</dbReference>
<accession>A0A9J5Z4R7</accession>
<reference evidence="1 2" key="1">
    <citation type="submission" date="2020-09" db="EMBL/GenBank/DDBJ databases">
        <title>De no assembly of potato wild relative species, Solanum commersonii.</title>
        <authorList>
            <person name="Cho K."/>
        </authorList>
    </citation>
    <scope>NUCLEOTIDE SEQUENCE [LARGE SCALE GENOMIC DNA]</scope>
    <source>
        <strain evidence="1">LZ3.2</strain>
        <tissue evidence="1">Leaf</tissue>
    </source>
</reference>
<name>A0A9J5Z4R7_SOLCO</name>
<evidence type="ECO:0000313" key="2">
    <source>
        <dbReference type="Proteomes" id="UP000824120"/>
    </source>
</evidence>
<dbReference type="AlphaFoldDB" id="A0A9J5Z4R7"/>
<evidence type="ECO:0008006" key="3">
    <source>
        <dbReference type="Google" id="ProtNLM"/>
    </source>
</evidence>
<keyword evidence="2" id="KW-1185">Reference proteome</keyword>
<evidence type="ECO:0000313" key="1">
    <source>
        <dbReference type="EMBL" id="KAG5606428.1"/>
    </source>
</evidence>
<comment type="caution">
    <text evidence="1">The sequence shown here is derived from an EMBL/GenBank/DDBJ whole genome shotgun (WGS) entry which is preliminary data.</text>
</comment>
<organism evidence="1 2">
    <name type="scientific">Solanum commersonii</name>
    <name type="common">Commerson's wild potato</name>
    <name type="synonym">Commerson's nightshade</name>
    <dbReference type="NCBI Taxonomy" id="4109"/>
    <lineage>
        <taxon>Eukaryota</taxon>
        <taxon>Viridiplantae</taxon>
        <taxon>Streptophyta</taxon>
        <taxon>Embryophyta</taxon>
        <taxon>Tracheophyta</taxon>
        <taxon>Spermatophyta</taxon>
        <taxon>Magnoliopsida</taxon>
        <taxon>eudicotyledons</taxon>
        <taxon>Gunneridae</taxon>
        <taxon>Pentapetalae</taxon>
        <taxon>asterids</taxon>
        <taxon>lamiids</taxon>
        <taxon>Solanales</taxon>
        <taxon>Solanaceae</taxon>
        <taxon>Solanoideae</taxon>
        <taxon>Solaneae</taxon>
        <taxon>Solanum</taxon>
    </lineage>
</organism>
<proteinExistence type="predicted"/>
<protein>
    <recommendedName>
        <fullName evidence="3">F-box family protein</fullName>
    </recommendedName>
</protein>